<feature type="compositionally biased region" description="Basic and acidic residues" evidence="8">
    <location>
        <begin position="1480"/>
        <end position="1495"/>
    </location>
</feature>
<dbReference type="InterPro" id="IPR039774">
    <property type="entry name" value="Sin3-like"/>
</dbReference>
<feature type="compositionally biased region" description="Polar residues" evidence="8">
    <location>
        <begin position="81"/>
        <end position="112"/>
    </location>
</feature>
<evidence type="ECO:0000256" key="8">
    <source>
        <dbReference type="SAM" id="MobiDB-lite"/>
    </source>
</evidence>
<name>A0AAD5P711_9FUNG</name>
<feature type="compositionally biased region" description="Polar residues" evidence="8">
    <location>
        <begin position="163"/>
        <end position="192"/>
    </location>
</feature>
<proteinExistence type="predicted"/>
<dbReference type="Pfam" id="PF16879">
    <property type="entry name" value="Sin3a_C"/>
    <property type="match status" value="1"/>
</dbReference>
<dbReference type="GO" id="GO:0033698">
    <property type="term" value="C:Rpd3L complex"/>
    <property type="evidence" value="ECO:0007669"/>
    <property type="project" value="UniProtKB-ARBA"/>
</dbReference>
<keyword evidence="6 7" id="KW-0539">Nucleus</keyword>
<accession>A0AAD5P711</accession>
<dbReference type="GO" id="GO:0003714">
    <property type="term" value="F:transcription corepressor activity"/>
    <property type="evidence" value="ECO:0007669"/>
    <property type="project" value="InterPro"/>
</dbReference>
<comment type="caution">
    <text evidence="10">The sequence shown here is derived from an EMBL/GenBank/DDBJ whole genome shotgun (WGS) entry which is preliminary data.</text>
</comment>
<dbReference type="Proteomes" id="UP001209540">
    <property type="component" value="Unassembled WGS sequence"/>
</dbReference>
<evidence type="ECO:0000313" key="11">
    <source>
        <dbReference type="Proteomes" id="UP001209540"/>
    </source>
</evidence>
<dbReference type="Pfam" id="PF08295">
    <property type="entry name" value="Sin3_corepress"/>
    <property type="match status" value="1"/>
</dbReference>
<dbReference type="FunFam" id="1.20.1160.11:FF:000001">
    <property type="entry name" value="Paired amphipathic helix protein Sin3"/>
    <property type="match status" value="1"/>
</dbReference>
<dbReference type="InterPro" id="IPR003822">
    <property type="entry name" value="PAH"/>
</dbReference>
<organism evidence="10 11">
    <name type="scientific">Phascolomyces articulosus</name>
    <dbReference type="NCBI Taxonomy" id="60185"/>
    <lineage>
        <taxon>Eukaryota</taxon>
        <taxon>Fungi</taxon>
        <taxon>Fungi incertae sedis</taxon>
        <taxon>Mucoromycota</taxon>
        <taxon>Mucoromycotina</taxon>
        <taxon>Mucoromycetes</taxon>
        <taxon>Mucorales</taxon>
        <taxon>Lichtheimiaceae</taxon>
        <taxon>Phascolomyces</taxon>
    </lineage>
</organism>
<feature type="compositionally biased region" description="Polar residues" evidence="8">
    <location>
        <begin position="140"/>
        <end position="156"/>
    </location>
</feature>
<evidence type="ECO:0000256" key="5">
    <source>
        <dbReference type="ARBA" id="ARBA00023163"/>
    </source>
</evidence>
<sequence length="1527" mass="170588">MSGEAPSAPSTSPPPPPQPQTETGAPPPIHSSTIKTITQEIKKSDEPMQSSENNTSGSNHASSTDATDSVPIKREPDNNGKSDTTATLQQSSSPVLSGTSINSAQTNNNNPSGAIASNEKLVHSPSQSTSPRHPLDQVVPSRTQSPMSESTTQQQASHRETPPLTSMMDTTPQRTASPTIQSIVNNDSTATTGKERSRSPMSVDGPYQRPISPAAQQQQTVVTTPNIAATTGALPTTNNSAAAVQEQEPVSDVRSSPPPSPQRTSQTNGYRPLNVKDALTYLDQVKIQFSDQPEIYNKFLDIMKDFKSQAIDTPGVIERVSTLFRGHPTLISGFNTFLPPGYRIECTVDDRSRNIIKVTTPSGTTTTTDGEPLNLNSATNETRYYQPYTHQQPPPPQQQPILTSGYVAREPSGLAMATHAPPPPSSQPTHPYSHHHTPPPSSHEDPNSSRKAPVEFNHAINYVNKIKNRFSGEPDTYKQFLEILQTYQKEQKPIQEVYGQVQTLFNGANDLLDEFKQFLPEASGAGAGDINVFFGGQGKRGSMMVPSLSTSGTRKKRMSTAGITKMSHVRGMETDDDLQPSRATVSAEEAEFFERVKKYIGNKATYRAFLKLLNLFSQQILDQNLLVARVESFIGGNRELFDWFKTLVGYDTKEDFLDNEPQSKEKLDLTHCASYGPSYRRVPKEWQEQTCSGRDTLCREVLNDEYVSHPRWASEDSEFVASKKNHFEEALHRVEEERYDYDLSIEANLNTIALLEPVSKKISVMSLEEKAAFRLPPGLGGPSKAIYQHIIKKIYGPERGVEIIELVHDNPIPTVPILLKRLKQKDDEWKRAQREWNKIWREVESQNYYKALDYQGVTFKSSDKKAIGTKALLSAIENIRSLQPEKRLFLKGRPMVVPDGGSRLPPQFSFSFKDQPTFKDVTRLVLSFLERQDIYSQEECDGLRSVLETFVPAMFDVLDISPSTDLPKGRGQEDGDEDEMMAEADDEGGDDERALPSYDSDGDVGMGEASWRRRGTNRRPPSSENNTEKQQQQASPSADPSSSSNDVARHSEEPIDSVGGNPSPPPEEPVDNDPLDEGKPKQPVITFFGNDTFYCFIRLFQLVYTRLQKMKLADIAYRKNPETTKKANKAALDLNVDNIAIHDVHMDFSHGYYYALLDLIDLLFDGTVDQAIFEECSRYIFGSKAYIMFTIDKLILLLTRHMHHIMTDARSRQLVELFRTYRNLEHPPDAQQLATYKVRAEQDVVGIDQNVYGIVFDTNSRILSVQLLDQEDYPLETDARIAYNEYITDFADFNVPTKGIEGQELKRQFLKRNITGKRKREDNEDSYVYPGMQYKISKESYHMFYIIDTEDTFIRKRRAVVEQASTSSKGSKWHHWLESEKGWSRNVDSKEGAEKEAEALLSGKKESEANGDANKENHKQIKKEHEQNEPVASTLPSSTIPPTPSTALPTTTDTPSTSSTTNKATQPSQPPSSSTSTNTTDKEASKQETEPKPMEQDSTPENNKPPKTPPPSSTLSSQMDNNNNDAP</sequence>
<protein>
    <recommendedName>
        <fullName evidence="9">Histone deacetylase interacting domain-containing protein</fullName>
    </recommendedName>
</protein>
<evidence type="ECO:0000256" key="7">
    <source>
        <dbReference type="PROSITE-ProRule" id="PRU00810"/>
    </source>
</evidence>
<evidence type="ECO:0000256" key="2">
    <source>
        <dbReference type="ARBA" id="ARBA00022491"/>
    </source>
</evidence>
<dbReference type="GO" id="GO:0000122">
    <property type="term" value="P:negative regulation of transcription by RNA polymerase II"/>
    <property type="evidence" value="ECO:0007669"/>
    <property type="project" value="TreeGrafter"/>
</dbReference>
<dbReference type="InterPro" id="IPR036600">
    <property type="entry name" value="PAH_sf"/>
</dbReference>
<feature type="domain" description="Histone deacetylase interacting" evidence="9">
    <location>
        <begin position="671"/>
        <end position="772"/>
    </location>
</feature>
<comment type="subcellular location">
    <subcellularLocation>
        <location evidence="1 7">Nucleus</location>
    </subcellularLocation>
</comment>
<feature type="compositionally biased region" description="Basic and acidic residues" evidence="8">
    <location>
        <begin position="1385"/>
        <end position="1428"/>
    </location>
</feature>
<dbReference type="InterPro" id="IPR031693">
    <property type="entry name" value="Sin3_C"/>
</dbReference>
<evidence type="ECO:0000313" key="10">
    <source>
        <dbReference type="EMBL" id="KAI9244121.1"/>
    </source>
</evidence>
<evidence type="ECO:0000256" key="1">
    <source>
        <dbReference type="ARBA" id="ARBA00004123"/>
    </source>
</evidence>
<feature type="compositionally biased region" description="Polar residues" evidence="8">
    <location>
        <begin position="47"/>
        <end position="67"/>
    </location>
</feature>
<dbReference type="PROSITE" id="PS51477">
    <property type="entry name" value="PAH"/>
    <property type="match status" value="3"/>
</dbReference>
<evidence type="ECO:0000259" key="9">
    <source>
        <dbReference type="SMART" id="SM00761"/>
    </source>
</evidence>
<feature type="region of interest" description="Disordered" evidence="8">
    <location>
        <begin position="414"/>
        <end position="451"/>
    </location>
</feature>
<dbReference type="GO" id="GO:0010628">
    <property type="term" value="P:positive regulation of gene expression"/>
    <property type="evidence" value="ECO:0007669"/>
    <property type="project" value="UniProtKB-ARBA"/>
</dbReference>
<keyword evidence="11" id="KW-1185">Reference proteome</keyword>
<dbReference type="SUPFAM" id="SSF47762">
    <property type="entry name" value="PAH2 domain"/>
    <property type="match status" value="3"/>
</dbReference>
<reference evidence="10" key="2">
    <citation type="submission" date="2023-02" db="EMBL/GenBank/DDBJ databases">
        <authorList>
            <consortium name="DOE Joint Genome Institute"/>
            <person name="Mondo S.J."/>
            <person name="Chang Y."/>
            <person name="Wang Y."/>
            <person name="Ahrendt S."/>
            <person name="Andreopoulos W."/>
            <person name="Barry K."/>
            <person name="Beard J."/>
            <person name="Benny G.L."/>
            <person name="Blankenship S."/>
            <person name="Bonito G."/>
            <person name="Cuomo C."/>
            <person name="Desiro A."/>
            <person name="Gervers K.A."/>
            <person name="Hundley H."/>
            <person name="Kuo A."/>
            <person name="LaButti K."/>
            <person name="Lang B.F."/>
            <person name="Lipzen A."/>
            <person name="O'Donnell K."/>
            <person name="Pangilinan J."/>
            <person name="Reynolds N."/>
            <person name="Sandor L."/>
            <person name="Smith M.W."/>
            <person name="Tsang A."/>
            <person name="Grigoriev I.V."/>
            <person name="Stajich J.E."/>
            <person name="Spatafora J.W."/>
        </authorList>
    </citation>
    <scope>NUCLEOTIDE SEQUENCE</scope>
    <source>
        <strain evidence="10">RSA 2281</strain>
    </source>
</reference>
<dbReference type="EMBL" id="JAIXMP010000063">
    <property type="protein sequence ID" value="KAI9244121.1"/>
    <property type="molecule type" value="Genomic_DNA"/>
</dbReference>
<keyword evidence="3" id="KW-0677">Repeat</keyword>
<feature type="compositionally biased region" description="Low complexity" evidence="8">
    <location>
        <begin position="1445"/>
        <end position="1479"/>
    </location>
</feature>
<feature type="compositionally biased region" description="Polar residues" evidence="8">
    <location>
        <begin position="225"/>
        <end position="242"/>
    </location>
</feature>
<keyword evidence="4" id="KW-0805">Transcription regulation</keyword>
<feature type="compositionally biased region" description="Polar residues" evidence="8">
    <location>
        <begin position="30"/>
        <end position="39"/>
    </location>
</feature>
<dbReference type="Gene3D" id="1.20.1160.11">
    <property type="entry name" value="Paired amphipathic helix"/>
    <property type="match status" value="3"/>
</dbReference>
<feature type="compositionally biased region" description="Pro residues" evidence="8">
    <location>
        <begin position="11"/>
        <end position="29"/>
    </location>
</feature>
<dbReference type="PANTHER" id="PTHR12346:SF0">
    <property type="entry name" value="SIN3A, ISOFORM G"/>
    <property type="match status" value="1"/>
</dbReference>
<dbReference type="SMART" id="SM00761">
    <property type="entry name" value="HDAC_interact"/>
    <property type="match status" value="1"/>
</dbReference>
<feature type="compositionally biased region" description="Low complexity" evidence="8">
    <location>
        <begin position="1030"/>
        <end position="1044"/>
    </location>
</feature>
<dbReference type="FunFam" id="1.20.1160.11:FF:000003">
    <property type="entry name" value="Paired amphipathic helix SIN3-like protein"/>
    <property type="match status" value="1"/>
</dbReference>
<feature type="compositionally biased region" description="Low complexity" evidence="8">
    <location>
        <begin position="1"/>
        <end position="10"/>
    </location>
</feature>
<evidence type="ECO:0000256" key="3">
    <source>
        <dbReference type="ARBA" id="ARBA00022737"/>
    </source>
</evidence>
<feature type="compositionally biased region" description="Polar residues" evidence="8">
    <location>
        <begin position="1019"/>
        <end position="1029"/>
    </location>
</feature>
<dbReference type="PANTHER" id="PTHR12346">
    <property type="entry name" value="SIN3B-RELATED"/>
    <property type="match status" value="1"/>
</dbReference>
<feature type="region of interest" description="Disordered" evidence="8">
    <location>
        <begin position="960"/>
        <end position="1082"/>
    </location>
</feature>
<feature type="region of interest" description="Disordered" evidence="8">
    <location>
        <begin position="1"/>
        <end position="270"/>
    </location>
</feature>
<feature type="compositionally biased region" description="Acidic residues" evidence="8">
    <location>
        <begin position="974"/>
        <end position="990"/>
    </location>
</feature>
<evidence type="ECO:0000256" key="4">
    <source>
        <dbReference type="ARBA" id="ARBA00023015"/>
    </source>
</evidence>
<gene>
    <name evidence="10" type="ORF">BDA99DRAFT_529472</name>
</gene>
<evidence type="ECO:0000256" key="6">
    <source>
        <dbReference type="ARBA" id="ARBA00023242"/>
    </source>
</evidence>
<dbReference type="InterPro" id="IPR013194">
    <property type="entry name" value="HDAC_interact_dom"/>
</dbReference>
<dbReference type="FunFam" id="1.20.1160.11:FF:000002">
    <property type="entry name" value="Paired amphipathic helix protein SIN3"/>
    <property type="match status" value="1"/>
</dbReference>
<feature type="compositionally biased region" description="Polar residues" evidence="8">
    <location>
        <begin position="1518"/>
        <end position="1527"/>
    </location>
</feature>
<reference evidence="10" key="1">
    <citation type="journal article" date="2022" name="IScience">
        <title>Evolution of zygomycete secretomes and the origins of terrestrial fungal ecologies.</title>
        <authorList>
            <person name="Chang Y."/>
            <person name="Wang Y."/>
            <person name="Mondo S."/>
            <person name="Ahrendt S."/>
            <person name="Andreopoulos W."/>
            <person name="Barry K."/>
            <person name="Beard J."/>
            <person name="Benny G.L."/>
            <person name="Blankenship S."/>
            <person name="Bonito G."/>
            <person name="Cuomo C."/>
            <person name="Desiro A."/>
            <person name="Gervers K.A."/>
            <person name="Hundley H."/>
            <person name="Kuo A."/>
            <person name="LaButti K."/>
            <person name="Lang B.F."/>
            <person name="Lipzen A."/>
            <person name="O'Donnell K."/>
            <person name="Pangilinan J."/>
            <person name="Reynolds N."/>
            <person name="Sandor L."/>
            <person name="Smith M.E."/>
            <person name="Tsang A."/>
            <person name="Grigoriev I.V."/>
            <person name="Stajich J.E."/>
            <person name="Spatafora J.W."/>
        </authorList>
    </citation>
    <scope>NUCLEOTIDE SEQUENCE</scope>
    <source>
        <strain evidence="10">RSA 2281</strain>
    </source>
</reference>
<keyword evidence="2" id="KW-0678">Repressor</keyword>
<keyword evidence="5" id="KW-0804">Transcription</keyword>
<dbReference type="Pfam" id="PF02671">
    <property type="entry name" value="PAH"/>
    <property type="match status" value="3"/>
</dbReference>
<feature type="compositionally biased region" description="Basic and acidic residues" evidence="8">
    <location>
        <begin position="71"/>
        <end position="80"/>
    </location>
</feature>
<feature type="region of interest" description="Disordered" evidence="8">
    <location>
        <begin position="1385"/>
        <end position="1527"/>
    </location>
</feature>